<keyword evidence="6" id="KW-0378">Hydrolase</keyword>
<evidence type="ECO:0000313" key="9">
    <source>
        <dbReference type="EMBL" id="CAC5364646.1"/>
    </source>
</evidence>
<proteinExistence type="predicted"/>
<dbReference type="FunFam" id="3.10.10.10:FF:000007">
    <property type="entry name" value="Retrovirus-related Pol polyprotein from transposon 17.6-like Protein"/>
    <property type="match status" value="1"/>
</dbReference>
<dbReference type="GO" id="GO:0003964">
    <property type="term" value="F:RNA-directed DNA polymerase activity"/>
    <property type="evidence" value="ECO:0007669"/>
    <property type="project" value="UniProtKB-KW"/>
</dbReference>
<dbReference type="InterPro" id="IPR043128">
    <property type="entry name" value="Rev_trsase/Diguanyl_cyclase"/>
</dbReference>
<evidence type="ECO:0000256" key="7">
    <source>
        <dbReference type="ARBA" id="ARBA00022918"/>
    </source>
</evidence>
<dbReference type="GO" id="GO:0004519">
    <property type="term" value="F:endonuclease activity"/>
    <property type="evidence" value="ECO:0007669"/>
    <property type="project" value="UniProtKB-KW"/>
</dbReference>
<dbReference type="GO" id="GO:0008233">
    <property type="term" value="F:peptidase activity"/>
    <property type="evidence" value="ECO:0007669"/>
    <property type="project" value="UniProtKB-KW"/>
</dbReference>
<organism evidence="9 10">
    <name type="scientific">Mytilus coruscus</name>
    <name type="common">Sea mussel</name>
    <dbReference type="NCBI Taxonomy" id="42192"/>
    <lineage>
        <taxon>Eukaryota</taxon>
        <taxon>Metazoa</taxon>
        <taxon>Spiralia</taxon>
        <taxon>Lophotrochozoa</taxon>
        <taxon>Mollusca</taxon>
        <taxon>Bivalvia</taxon>
        <taxon>Autobranchia</taxon>
        <taxon>Pteriomorphia</taxon>
        <taxon>Mytilida</taxon>
        <taxon>Mytiloidea</taxon>
        <taxon>Mytilidae</taxon>
        <taxon>Mytilinae</taxon>
        <taxon>Mytilus</taxon>
    </lineage>
</organism>
<evidence type="ECO:0000256" key="2">
    <source>
        <dbReference type="ARBA" id="ARBA00022679"/>
    </source>
</evidence>
<dbReference type="InterPro" id="IPR000477">
    <property type="entry name" value="RT_dom"/>
</dbReference>
<keyword evidence="2" id="KW-0808">Transferase</keyword>
<evidence type="ECO:0000259" key="8">
    <source>
        <dbReference type="Pfam" id="PF00078"/>
    </source>
</evidence>
<feature type="domain" description="Reverse transcriptase" evidence="8">
    <location>
        <begin position="4"/>
        <end position="101"/>
    </location>
</feature>
<evidence type="ECO:0000256" key="1">
    <source>
        <dbReference type="ARBA" id="ARBA00022670"/>
    </source>
</evidence>
<keyword evidence="10" id="KW-1185">Reference proteome</keyword>
<keyword evidence="3" id="KW-0548">Nucleotidyltransferase</keyword>
<evidence type="ECO:0000313" key="10">
    <source>
        <dbReference type="Proteomes" id="UP000507470"/>
    </source>
</evidence>
<dbReference type="Proteomes" id="UP000507470">
    <property type="component" value="Unassembled WGS sequence"/>
</dbReference>
<dbReference type="CDD" id="cd01647">
    <property type="entry name" value="RT_LTR"/>
    <property type="match status" value="1"/>
</dbReference>
<dbReference type="OrthoDB" id="5860913at2759"/>
<evidence type="ECO:0000256" key="6">
    <source>
        <dbReference type="ARBA" id="ARBA00022801"/>
    </source>
</evidence>
<dbReference type="PANTHER" id="PTHR24559">
    <property type="entry name" value="TRANSPOSON TY3-I GAG-POL POLYPROTEIN"/>
    <property type="match status" value="1"/>
</dbReference>
<keyword evidence="1" id="KW-0645">Protease</keyword>
<evidence type="ECO:0000256" key="3">
    <source>
        <dbReference type="ARBA" id="ARBA00022695"/>
    </source>
</evidence>
<dbReference type="Pfam" id="PF00078">
    <property type="entry name" value="RVT_1"/>
    <property type="match status" value="1"/>
</dbReference>
<dbReference type="SUPFAM" id="SSF56672">
    <property type="entry name" value="DNA/RNA polymerases"/>
    <property type="match status" value="1"/>
</dbReference>
<reference evidence="9 10" key="1">
    <citation type="submission" date="2020-06" db="EMBL/GenBank/DDBJ databases">
        <authorList>
            <person name="Li R."/>
            <person name="Bekaert M."/>
        </authorList>
    </citation>
    <scope>NUCLEOTIDE SEQUENCE [LARGE SCALE GENOMIC DNA]</scope>
    <source>
        <strain evidence="10">wild</strain>
    </source>
</reference>
<dbReference type="GO" id="GO:0006508">
    <property type="term" value="P:proteolysis"/>
    <property type="evidence" value="ECO:0007669"/>
    <property type="project" value="UniProtKB-KW"/>
</dbReference>
<evidence type="ECO:0000256" key="4">
    <source>
        <dbReference type="ARBA" id="ARBA00022722"/>
    </source>
</evidence>
<dbReference type="AlphaFoldDB" id="A0A6J8AAT6"/>
<evidence type="ECO:0000256" key="5">
    <source>
        <dbReference type="ARBA" id="ARBA00022759"/>
    </source>
</evidence>
<dbReference type="InterPro" id="IPR043502">
    <property type="entry name" value="DNA/RNA_pol_sf"/>
</dbReference>
<keyword evidence="4" id="KW-0540">Nuclease</keyword>
<dbReference type="Gene3D" id="3.30.70.270">
    <property type="match status" value="2"/>
</dbReference>
<dbReference type="Gene3D" id="3.10.10.10">
    <property type="entry name" value="HIV Type 1 Reverse Transcriptase, subunit A, domain 1"/>
    <property type="match status" value="1"/>
</dbReference>
<protein>
    <recommendedName>
        <fullName evidence="8">Reverse transcriptase domain-containing protein</fullName>
    </recommendedName>
</protein>
<sequence length="184" mass="21522">MACHQVPMNPADEEKTAFSTPRGGLYQYVTMPFGLCNAGATFQRINETVMRGLHWHVLVLYLDDIIEFSETFDEHLVNLQKVFQRLSDAGLKLKAAKCSFLNTRRFIKDFSKIAKCLFDLLQLKALWQWTSDCEQTFRLLKEKLSSSPVRAYPEIDDEEFILDPMRVILELEEFCLKFRKDKKE</sequence>
<dbReference type="InterPro" id="IPR053134">
    <property type="entry name" value="RNA-dir_DNA_polymerase"/>
</dbReference>
<name>A0A6J8AAT6_MYTCO</name>
<dbReference type="EMBL" id="CACVKT020001043">
    <property type="protein sequence ID" value="CAC5364646.1"/>
    <property type="molecule type" value="Genomic_DNA"/>
</dbReference>
<keyword evidence="7" id="KW-0695">RNA-directed DNA polymerase</keyword>
<accession>A0A6J8AAT6</accession>
<dbReference type="PANTHER" id="PTHR24559:SF444">
    <property type="entry name" value="REVERSE TRANSCRIPTASE DOMAIN-CONTAINING PROTEIN"/>
    <property type="match status" value="1"/>
</dbReference>
<gene>
    <name evidence="9" type="ORF">MCOR_5622</name>
</gene>
<keyword evidence="5" id="KW-0255">Endonuclease</keyword>